<proteinExistence type="predicted"/>
<dbReference type="EMBL" id="SPVH01000002">
    <property type="protein sequence ID" value="TFW14213.1"/>
    <property type="molecule type" value="Genomic_DNA"/>
</dbReference>
<dbReference type="Pfam" id="PF03636">
    <property type="entry name" value="Glyco_hydro_65N"/>
    <property type="match status" value="1"/>
</dbReference>
<dbReference type="InterPro" id="IPR005196">
    <property type="entry name" value="Glyco_hydro_65_N"/>
</dbReference>
<dbReference type="OrthoDB" id="414934at2"/>
<dbReference type="InterPro" id="IPR037018">
    <property type="entry name" value="GH65_N"/>
</dbReference>
<evidence type="ECO:0000313" key="3">
    <source>
        <dbReference type="EMBL" id="TFW14213.1"/>
    </source>
</evidence>
<dbReference type="GO" id="GO:0005975">
    <property type="term" value="P:carbohydrate metabolic process"/>
    <property type="evidence" value="ECO:0007669"/>
    <property type="project" value="InterPro"/>
</dbReference>
<protein>
    <submittedName>
        <fullName evidence="3">Glycoside hydrolase family 65 protein</fullName>
    </submittedName>
</protein>
<dbReference type="GO" id="GO:0004553">
    <property type="term" value="F:hydrolase activity, hydrolyzing O-glycosyl compounds"/>
    <property type="evidence" value="ECO:0007669"/>
    <property type="project" value="TreeGrafter"/>
</dbReference>
<feature type="domain" description="Glycoside hydrolase family 65 N-terminal" evidence="2">
    <location>
        <begin position="21"/>
        <end position="232"/>
    </location>
</feature>
<keyword evidence="3" id="KW-0378">Hydrolase</keyword>
<dbReference type="Gene3D" id="2.70.98.40">
    <property type="entry name" value="Glycoside hydrolase, family 65, N-terminal domain"/>
    <property type="match status" value="1"/>
</dbReference>
<dbReference type="Pfam" id="PF03632">
    <property type="entry name" value="Glyco_hydro_65m"/>
    <property type="match status" value="1"/>
</dbReference>
<dbReference type="InterPro" id="IPR005195">
    <property type="entry name" value="Glyco_hydro_65_M"/>
</dbReference>
<evidence type="ECO:0000259" key="2">
    <source>
        <dbReference type="Pfam" id="PF03636"/>
    </source>
</evidence>
<gene>
    <name evidence="3" type="ORF">EGY25_03150</name>
</gene>
<dbReference type="PANTHER" id="PTHR11051:SF8">
    <property type="entry name" value="PROTEIN-GLUCOSYLGALACTOSYLHYDROXYLYSINE GLUCOSIDASE"/>
    <property type="match status" value="1"/>
</dbReference>
<dbReference type="InterPro" id="IPR008928">
    <property type="entry name" value="6-hairpin_glycosidase_sf"/>
</dbReference>
<dbReference type="RefSeq" id="WP_135193601.1">
    <property type="nucleotide sequence ID" value="NZ_SPVH01000002.1"/>
</dbReference>
<sequence length="689" mass="75595">MSPISPPPAKGPRNGDLPAYVSNGLIGLRVREMPLQSGMTLVSGLAGEHPERRIEAAAPAPYPLAADIGLNGVWLSDQPWAVSDLVQTYDFETAELESRFVFATAERRAEVVVVTFASRTAPALVLQEIAVTVDGACDLTLRARVDPAGLRGRVARRRTDTPGEPEPACDGSMLWETDGAVSTCGLALHTEVSAEAERKVEAWDASGPLVSTYQLRAAKGRTTRLRQMAALVPSVIHARPDEEAVRRVDRARETGFDTLRRRNREAWADLWLGRIVVRGAQPDHQALIDAAYFYLNSSAHSASPASTSIFGLATWHDYTYYFGHVMWDVDAFCIPPLVLSQPDAARAALDFRTRGLAAAGSNARLSGRRGLQFPWEAAPMTAQEAAPGGGSAAHHEDHVSLHVARAFAMYADATGDEAFLREDAWPVVSGVADWFVSRTTRTDRGFEILRSMGPAEVPEPPDNDAFTLMTAAGVLRRALRMADQLGRQAPDAWEEVLDGLYLPVRSDGVIASHDDFDVREPKGATPSPLAGLFPSDFPANERQRRATLDFFLQRWPDYIGAPMLPALYSVWAAMTGDRDLALKLFEEGYVAYDQPRFHQCLEYRLDHPDSEVPAGPFFANLGGMLLGLMFGFTGLIIDDGPPETWARRPVVLPQGWEEIEIVRVWVRGRPARIRARHGDARAEVTFLST</sequence>
<evidence type="ECO:0000259" key="1">
    <source>
        <dbReference type="Pfam" id="PF03632"/>
    </source>
</evidence>
<name>A0A4Y9RZ85_9CAUL</name>
<dbReference type="PANTHER" id="PTHR11051">
    <property type="entry name" value="GLYCOSYL HYDROLASE-RELATED"/>
    <property type="match status" value="1"/>
</dbReference>
<dbReference type="SUPFAM" id="SSF48208">
    <property type="entry name" value="Six-hairpin glycosidases"/>
    <property type="match status" value="1"/>
</dbReference>
<organism evidence="3 4">
    <name type="scientific">Brevundimonas intermedia</name>
    <dbReference type="NCBI Taxonomy" id="74315"/>
    <lineage>
        <taxon>Bacteria</taxon>
        <taxon>Pseudomonadati</taxon>
        <taxon>Pseudomonadota</taxon>
        <taxon>Alphaproteobacteria</taxon>
        <taxon>Caulobacterales</taxon>
        <taxon>Caulobacteraceae</taxon>
        <taxon>Brevundimonas</taxon>
    </lineage>
</organism>
<accession>A0A4Y9RZ85</accession>
<keyword evidence="4" id="KW-1185">Reference proteome</keyword>
<reference evidence="3 4" key="1">
    <citation type="submission" date="2019-03" db="EMBL/GenBank/DDBJ databases">
        <title>Draft genome of Brevundimonas sp. a heavy metal resistant soil bacteria.</title>
        <authorList>
            <person name="Soto J."/>
        </authorList>
    </citation>
    <scope>NUCLEOTIDE SEQUENCE [LARGE SCALE GENOMIC DNA]</scope>
    <source>
        <strain evidence="3 4">B-10</strain>
    </source>
</reference>
<dbReference type="AlphaFoldDB" id="A0A4Y9RZ85"/>
<dbReference type="InterPro" id="IPR012341">
    <property type="entry name" value="6hp_glycosidase-like_sf"/>
</dbReference>
<dbReference type="Proteomes" id="UP000298216">
    <property type="component" value="Unassembled WGS sequence"/>
</dbReference>
<feature type="domain" description="Glycoside hydrolase family 65 central catalytic" evidence="1">
    <location>
        <begin position="321"/>
        <end position="517"/>
    </location>
</feature>
<evidence type="ECO:0000313" key="4">
    <source>
        <dbReference type="Proteomes" id="UP000298216"/>
    </source>
</evidence>
<dbReference type="Gene3D" id="1.50.10.10">
    <property type="match status" value="1"/>
</dbReference>
<comment type="caution">
    <text evidence="3">The sequence shown here is derived from an EMBL/GenBank/DDBJ whole genome shotgun (WGS) entry which is preliminary data.</text>
</comment>